<sequence length="479" mass="53211">MMMTNSSGNNEVQQQRVKCQNKPLRTKGENETSNNVNVATEESSYFSSSVETATTTSMLSSAMSTPSLPPSSTPRTANSKHHHQQKNQQQQKQSTSPESNRPWWQPQFHSQRSLASLPPAPQQQQQQQLGSNELALASLLGLGPSSPSIALSSSSDDDDDDDKMFPQIDYSMKPYETYAYLMEILRPPPSPPSSPSKSSPVLDDRFRRPPPKVIYFNNAGASPSPKSVIRSMTAHFALEMTRGGYHASNLMKKQSDLVYKYIAQLIHATDFDCEEENGKVGSGMQQTSDNVDDNSRYRREIALVESATVGWTRIFYSMAEYKSSKVFWEEEEEERQLQRRRKLDEGGRDGHGNNRENQDEANFKALTPPPTIANMNQSVRAMSTRGGGVTQTRTDDSSDVYAMPSQDNLDKSVDKWHLSSTPLNSIPSSTTIASNATTATATAHVAGGLVYATAETIDVPKMKNRYILVSEVSQFSRKR</sequence>
<name>A0A7S1VZG6_9STRA</name>
<reference evidence="2" key="1">
    <citation type="submission" date="2021-01" db="EMBL/GenBank/DDBJ databases">
        <authorList>
            <person name="Corre E."/>
            <person name="Pelletier E."/>
            <person name="Niang G."/>
            <person name="Scheremetjew M."/>
            <person name="Finn R."/>
            <person name="Kale V."/>
            <person name="Holt S."/>
            <person name="Cochrane G."/>
            <person name="Meng A."/>
            <person name="Brown T."/>
            <person name="Cohen L."/>
        </authorList>
    </citation>
    <scope>NUCLEOTIDE SEQUENCE</scope>
    <source>
        <strain evidence="2">Pop2</strain>
    </source>
</reference>
<protein>
    <submittedName>
        <fullName evidence="2">Uncharacterized protein</fullName>
    </submittedName>
</protein>
<dbReference type="AlphaFoldDB" id="A0A7S1VZG6"/>
<evidence type="ECO:0000256" key="1">
    <source>
        <dbReference type="SAM" id="MobiDB-lite"/>
    </source>
</evidence>
<feature type="compositionally biased region" description="Basic and acidic residues" evidence="1">
    <location>
        <begin position="342"/>
        <end position="362"/>
    </location>
</feature>
<proteinExistence type="predicted"/>
<feature type="compositionally biased region" description="Polar residues" evidence="1">
    <location>
        <begin position="1"/>
        <end position="18"/>
    </location>
</feature>
<gene>
    <name evidence="2" type="ORF">DBRI1063_LOCUS757</name>
</gene>
<feature type="region of interest" description="Disordered" evidence="1">
    <location>
        <begin position="184"/>
        <end position="204"/>
    </location>
</feature>
<dbReference type="InterPro" id="IPR015424">
    <property type="entry name" value="PyrdxlP-dep_Trfase"/>
</dbReference>
<feature type="compositionally biased region" description="Polar residues" evidence="1">
    <location>
        <begin position="31"/>
        <end position="51"/>
    </location>
</feature>
<feature type="compositionally biased region" description="Low complexity" evidence="1">
    <location>
        <begin position="52"/>
        <end position="66"/>
    </location>
</feature>
<feature type="region of interest" description="Disordered" evidence="1">
    <location>
        <begin position="147"/>
        <end position="168"/>
    </location>
</feature>
<feature type="region of interest" description="Disordered" evidence="1">
    <location>
        <begin position="1"/>
        <end position="104"/>
    </location>
</feature>
<evidence type="ECO:0000313" key="2">
    <source>
        <dbReference type="EMBL" id="CAD9314351.1"/>
    </source>
</evidence>
<organism evidence="2">
    <name type="scientific">Ditylum brightwellii</name>
    <dbReference type="NCBI Taxonomy" id="49249"/>
    <lineage>
        <taxon>Eukaryota</taxon>
        <taxon>Sar</taxon>
        <taxon>Stramenopiles</taxon>
        <taxon>Ochrophyta</taxon>
        <taxon>Bacillariophyta</taxon>
        <taxon>Mediophyceae</taxon>
        <taxon>Lithodesmiophycidae</taxon>
        <taxon>Lithodesmiales</taxon>
        <taxon>Lithodesmiaceae</taxon>
        <taxon>Ditylum</taxon>
    </lineage>
</organism>
<accession>A0A7S1VZG6</accession>
<feature type="region of interest" description="Disordered" evidence="1">
    <location>
        <begin position="339"/>
        <end position="371"/>
    </location>
</feature>
<dbReference type="SUPFAM" id="SSF53383">
    <property type="entry name" value="PLP-dependent transferases"/>
    <property type="match status" value="1"/>
</dbReference>
<dbReference type="EMBL" id="HBGN01001181">
    <property type="protein sequence ID" value="CAD9314351.1"/>
    <property type="molecule type" value="Transcribed_RNA"/>
</dbReference>